<name>A0A5Q3QND9_9PSEU</name>
<dbReference type="PANTHER" id="PTHR13061:SF29">
    <property type="entry name" value="GAMMA CARBONIC ANHYDRASE-LIKE 1, MITOCHONDRIAL-RELATED"/>
    <property type="match status" value="1"/>
</dbReference>
<keyword evidence="4" id="KW-1185">Reference proteome</keyword>
<dbReference type="InterPro" id="IPR001451">
    <property type="entry name" value="Hexapep"/>
</dbReference>
<gene>
    <name evidence="3" type="ORF">GIY23_14155</name>
</gene>
<dbReference type="GO" id="GO:0016740">
    <property type="term" value="F:transferase activity"/>
    <property type="evidence" value="ECO:0007669"/>
    <property type="project" value="UniProtKB-KW"/>
</dbReference>
<evidence type="ECO:0000313" key="4">
    <source>
        <dbReference type="Proteomes" id="UP000371041"/>
    </source>
</evidence>
<dbReference type="InterPro" id="IPR047324">
    <property type="entry name" value="LbH_gamma_CA-like"/>
</dbReference>
<dbReference type="KEGG" id="sace:GIY23_14155"/>
<protein>
    <submittedName>
        <fullName evidence="3">Gamma carbonic anhydrase family protein</fullName>
    </submittedName>
</protein>
<keyword evidence="2" id="KW-0677">Repeat</keyword>
<dbReference type="InterPro" id="IPR011004">
    <property type="entry name" value="Trimer_LpxA-like_sf"/>
</dbReference>
<dbReference type="Pfam" id="PF00132">
    <property type="entry name" value="Hexapep"/>
    <property type="match status" value="1"/>
</dbReference>
<evidence type="ECO:0000256" key="1">
    <source>
        <dbReference type="ARBA" id="ARBA00022679"/>
    </source>
</evidence>
<organism evidence="3 4">
    <name type="scientific">Allosaccharopolyspora coralli</name>
    <dbReference type="NCBI Taxonomy" id="2665642"/>
    <lineage>
        <taxon>Bacteria</taxon>
        <taxon>Bacillati</taxon>
        <taxon>Actinomycetota</taxon>
        <taxon>Actinomycetes</taxon>
        <taxon>Pseudonocardiales</taxon>
        <taxon>Pseudonocardiaceae</taxon>
        <taxon>Allosaccharopolyspora</taxon>
    </lineage>
</organism>
<dbReference type="Proteomes" id="UP000371041">
    <property type="component" value="Chromosome"/>
</dbReference>
<dbReference type="AlphaFoldDB" id="A0A5Q3QND9"/>
<dbReference type="EMBL" id="CP045929">
    <property type="protein sequence ID" value="QGK72277.1"/>
    <property type="molecule type" value="Genomic_DNA"/>
</dbReference>
<reference evidence="4" key="1">
    <citation type="submission" date="2019-11" db="EMBL/GenBank/DDBJ databases">
        <title>The complete genome sequence of Saccharopolyspora sp. E2A.</title>
        <authorList>
            <person name="Zhang G."/>
        </authorList>
    </citation>
    <scope>NUCLEOTIDE SEQUENCE [LARGE SCALE GENOMIC DNA]</scope>
    <source>
        <strain evidence="4">E2A</strain>
    </source>
</reference>
<evidence type="ECO:0000256" key="2">
    <source>
        <dbReference type="ARBA" id="ARBA00022737"/>
    </source>
</evidence>
<dbReference type="InterPro" id="IPR050484">
    <property type="entry name" value="Transf_Hexapept/Carb_Anhydrase"/>
</dbReference>
<dbReference type="PANTHER" id="PTHR13061">
    <property type="entry name" value="DYNACTIN SUBUNIT P25"/>
    <property type="match status" value="1"/>
</dbReference>
<proteinExistence type="predicted"/>
<dbReference type="PROSITE" id="PS00101">
    <property type="entry name" value="HEXAPEP_TRANSFERASES"/>
    <property type="match status" value="1"/>
</dbReference>
<dbReference type="Gene3D" id="2.160.10.10">
    <property type="entry name" value="Hexapeptide repeat proteins"/>
    <property type="match status" value="1"/>
</dbReference>
<keyword evidence="1" id="KW-0808">Transferase</keyword>
<sequence length="169" mass="17448">MTFGEHTPQLDDGAWAAPGSSLIGRVRLATQANVWYTTVLRGDVADISVGARSNVQDGVVMHADEGFPAVVGNDVTIGHRAVVHGCTIEDEVLIGMGSVVLNGAKIGSGSLVAAGAVVLEGVEIPPGSLVAGTPGKVRRELTGDEQEMIRASARHYVDLATSHRQALSG</sequence>
<dbReference type="SUPFAM" id="SSF51161">
    <property type="entry name" value="Trimeric LpxA-like enzymes"/>
    <property type="match status" value="1"/>
</dbReference>
<evidence type="ECO:0000313" key="3">
    <source>
        <dbReference type="EMBL" id="QGK72277.1"/>
    </source>
</evidence>
<accession>A0A5Q3QND9</accession>
<dbReference type="CDD" id="cd04645">
    <property type="entry name" value="LbH_gamma_CA_like"/>
    <property type="match status" value="1"/>
</dbReference>
<dbReference type="InterPro" id="IPR018357">
    <property type="entry name" value="Hexapep_transf_CS"/>
</dbReference>